<dbReference type="SUPFAM" id="SSF110857">
    <property type="entry name" value="Gamma-glutamyl cyclotransferase-like"/>
    <property type="match status" value="1"/>
</dbReference>
<dbReference type="Proteomes" id="UP001165308">
    <property type="component" value="Unassembled WGS sequence"/>
</dbReference>
<sequence>MTGVTRFAVFLLIVLVGIATWLWLTMLSPWFYDRPDHLSSIQSRPHQVFVYGTLTYAPVRFVVMGALGNPAPATLEGFTREGLDISPSPGEHINGLRLTVTPEQLARLDRYERLGVRYERVKLPLADGTAAWVYRRLLESANMNDPIFDAMSVAMHIEKEFTQKEFAEKETVQ</sequence>
<dbReference type="InterPro" id="IPR009288">
    <property type="entry name" value="AIG2-like_dom"/>
</dbReference>
<dbReference type="RefSeq" id="WP_250081412.1">
    <property type="nucleotide sequence ID" value="NZ_JAMJPJ010000012.1"/>
</dbReference>
<reference evidence="3" key="1">
    <citation type="submission" date="2022-05" db="EMBL/GenBank/DDBJ databases">
        <title>Halomonas geminus sp. nov. and Halomonas llamarensis sp. nov. isolated from high-altitude salars of the Atacama Desert.</title>
        <authorList>
            <person name="Hintersatz C."/>
            <person name="Rojas L.A."/>
            <person name="Wei T.-S."/>
            <person name="Kutschke S."/>
            <person name="Lehmann F."/>
            <person name="Jain R."/>
            <person name="Pollmann K."/>
        </authorList>
    </citation>
    <scope>NUCLEOTIDE SEQUENCE</scope>
    <source>
        <strain evidence="3">ATCHA</strain>
    </source>
</reference>
<keyword evidence="1" id="KW-1133">Transmembrane helix</keyword>
<dbReference type="EMBL" id="JAMJPJ010000012">
    <property type="protein sequence ID" value="MCL7930135.1"/>
    <property type="molecule type" value="Genomic_DNA"/>
</dbReference>
<proteinExistence type="predicted"/>
<accession>A0ABT0SQP7</accession>
<keyword evidence="1" id="KW-0472">Membrane</keyword>
<evidence type="ECO:0000256" key="1">
    <source>
        <dbReference type="SAM" id="Phobius"/>
    </source>
</evidence>
<gene>
    <name evidence="3" type="ORF">M8006_09105</name>
</gene>
<dbReference type="CDD" id="cd06661">
    <property type="entry name" value="GGCT_like"/>
    <property type="match status" value="1"/>
</dbReference>
<keyword evidence="4" id="KW-1185">Reference proteome</keyword>
<dbReference type="InterPro" id="IPR013024">
    <property type="entry name" value="GGCT-like"/>
</dbReference>
<comment type="caution">
    <text evidence="3">The sequence shown here is derived from an EMBL/GenBank/DDBJ whole genome shotgun (WGS) entry which is preliminary data.</text>
</comment>
<protein>
    <submittedName>
        <fullName evidence="3">Gamma-glutamylcyclotransferase</fullName>
    </submittedName>
</protein>
<name>A0ABT0SQP7_9GAMM</name>
<evidence type="ECO:0000313" key="4">
    <source>
        <dbReference type="Proteomes" id="UP001165308"/>
    </source>
</evidence>
<dbReference type="Pfam" id="PF06094">
    <property type="entry name" value="GGACT"/>
    <property type="match status" value="1"/>
</dbReference>
<organism evidence="3 4">
    <name type="scientific">Halomonas llamarensis</name>
    <dbReference type="NCBI Taxonomy" id="2945104"/>
    <lineage>
        <taxon>Bacteria</taxon>
        <taxon>Pseudomonadati</taxon>
        <taxon>Pseudomonadota</taxon>
        <taxon>Gammaproteobacteria</taxon>
        <taxon>Oceanospirillales</taxon>
        <taxon>Halomonadaceae</taxon>
        <taxon>Halomonas</taxon>
    </lineage>
</organism>
<evidence type="ECO:0000313" key="3">
    <source>
        <dbReference type="EMBL" id="MCL7930135.1"/>
    </source>
</evidence>
<keyword evidence="1" id="KW-0812">Transmembrane</keyword>
<dbReference type="InterPro" id="IPR036568">
    <property type="entry name" value="GGCT-like_sf"/>
</dbReference>
<feature type="domain" description="Gamma-glutamylcyclotransferase AIG2-like" evidence="2">
    <location>
        <begin position="48"/>
        <end position="136"/>
    </location>
</feature>
<feature type="transmembrane region" description="Helical" evidence="1">
    <location>
        <begin position="7"/>
        <end position="32"/>
    </location>
</feature>
<evidence type="ECO:0000259" key="2">
    <source>
        <dbReference type="Pfam" id="PF06094"/>
    </source>
</evidence>
<dbReference type="Gene3D" id="3.10.490.10">
    <property type="entry name" value="Gamma-glutamyl cyclotransferase-like"/>
    <property type="match status" value="1"/>
</dbReference>